<dbReference type="OrthoDB" id="2309723at2759"/>
<comment type="catalytic activity">
    <reaction evidence="4">
        <text>RX + glutathione = an S-substituted glutathione + a halide anion + H(+)</text>
        <dbReference type="Rhea" id="RHEA:16437"/>
        <dbReference type="ChEBI" id="CHEBI:15378"/>
        <dbReference type="ChEBI" id="CHEBI:16042"/>
        <dbReference type="ChEBI" id="CHEBI:17792"/>
        <dbReference type="ChEBI" id="CHEBI:57925"/>
        <dbReference type="ChEBI" id="CHEBI:90779"/>
        <dbReference type="EC" id="2.5.1.18"/>
    </reaction>
</comment>
<protein>
    <recommendedName>
        <fullName evidence="2">glutathione transferase</fullName>
        <ecNumber evidence="2">2.5.1.18</ecNumber>
    </recommendedName>
</protein>
<dbReference type="EC" id="2.5.1.18" evidence="2"/>
<dbReference type="Pfam" id="PF13409">
    <property type="entry name" value="GST_N_2"/>
    <property type="match status" value="1"/>
</dbReference>
<sequence length="213" mass="24431">MLTVHHLGISQSERIVWLCEELEIPYQLIRYDRDPKTRLAPEEYKALHPFGTAPVINDGDVVLAESGAIIDYIISKYGNGRFTLKADHSNFADYLFWYHFANGSMMQALSIDLVVNRISGGTRDPVIESLLDRVYRAFDLVEKRLSIFDYFAGNEFTASDIMMLFPLTTMRVYTPLDLKPYPSIRAYLKRIGTRPAYQRAMKKGDPDLIPLLD</sequence>
<dbReference type="CDD" id="cd03046">
    <property type="entry name" value="GST_N_GTT1_like"/>
    <property type="match status" value="1"/>
</dbReference>
<evidence type="ECO:0000313" key="8">
    <source>
        <dbReference type="EMBL" id="CAF4271980.1"/>
    </source>
</evidence>
<dbReference type="Gene3D" id="3.40.30.10">
    <property type="entry name" value="Glutaredoxin"/>
    <property type="match status" value="1"/>
</dbReference>
<dbReference type="GO" id="GO:0005737">
    <property type="term" value="C:cytoplasm"/>
    <property type="evidence" value="ECO:0007669"/>
    <property type="project" value="UniProtKB-ARBA"/>
</dbReference>
<dbReference type="PANTHER" id="PTHR44051">
    <property type="entry name" value="GLUTATHIONE S-TRANSFERASE-RELATED"/>
    <property type="match status" value="1"/>
</dbReference>
<dbReference type="SFLD" id="SFLDG00358">
    <property type="entry name" value="Main_(cytGST)"/>
    <property type="match status" value="1"/>
</dbReference>
<keyword evidence="9" id="KW-1185">Reference proteome</keyword>
<dbReference type="AlphaFoldDB" id="A0A815JN91"/>
<evidence type="ECO:0000256" key="2">
    <source>
        <dbReference type="ARBA" id="ARBA00012452"/>
    </source>
</evidence>
<dbReference type="SUPFAM" id="SSF47616">
    <property type="entry name" value="GST C-terminal domain-like"/>
    <property type="match status" value="1"/>
</dbReference>
<dbReference type="SFLD" id="SFLDS00019">
    <property type="entry name" value="Glutathione_Transferase_(cytos"/>
    <property type="match status" value="1"/>
</dbReference>
<proteinExistence type="inferred from homology"/>
<accession>A0A815JN91</accession>
<dbReference type="PROSITE" id="PS50405">
    <property type="entry name" value="GST_CTER"/>
    <property type="match status" value="1"/>
</dbReference>
<dbReference type="SUPFAM" id="SSF52833">
    <property type="entry name" value="Thioredoxin-like"/>
    <property type="match status" value="1"/>
</dbReference>
<keyword evidence="3" id="KW-0808">Transferase</keyword>
<feature type="domain" description="GST C-terminal" evidence="6">
    <location>
        <begin position="87"/>
        <end position="210"/>
    </location>
</feature>
<gene>
    <name evidence="7" type="ORF">GPM918_LOCUS32230</name>
    <name evidence="8" type="ORF">SRO942_LOCUS32896</name>
</gene>
<dbReference type="Proteomes" id="UP000681722">
    <property type="component" value="Unassembled WGS sequence"/>
</dbReference>
<dbReference type="InterPro" id="IPR036249">
    <property type="entry name" value="Thioredoxin-like_sf"/>
</dbReference>
<dbReference type="InterPro" id="IPR010987">
    <property type="entry name" value="Glutathione-S-Trfase_C-like"/>
</dbReference>
<name>A0A815JN91_9BILA</name>
<comment type="similarity">
    <text evidence="1">Belongs to the GST superfamily.</text>
</comment>
<dbReference type="FunFam" id="3.40.30.10:FF:000156">
    <property type="entry name" value="Glutathione S-transferase 1"/>
    <property type="match status" value="1"/>
</dbReference>
<evidence type="ECO:0000313" key="9">
    <source>
        <dbReference type="Proteomes" id="UP000663829"/>
    </source>
</evidence>
<evidence type="ECO:0000259" key="6">
    <source>
        <dbReference type="PROSITE" id="PS50405"/>
    </source>
</evidence>
<feature type="domain" description="GST N-terminal" evidence="5">
    <location>
        <begin position="1"/>
        <end position="81"/>
    </location>
</feature>
<evidence type="ECO:0000256" key="4">
    <source>
        <dbReference type="ARBA" id="ARBA00047960"/>
    </source>
</evidence>
<dbReference type="Proteomes" id="UP000663829">
    <property type="component" value="Unassembled WGS sequence"/>
</dbReference>
<dbReference type="SFLD" id="SFLDG01150">
    <property type="entry name" value="Main.1:_Beta-like"/>
    <property type="match status" value="1"/>
</dbReference>
<dbReference type="InterPro" id="IPR004045">
    <property type="entry name" value="Glutathione_S-Trfase_N"/>
</dbReference>
<reference evidence="7" key="1">
    <citation type="submission" date="2021-02" db="EMBL/GenBank/DDBJ databases">
        <authorList>
            <person name="Nowell W R."/>
        </authorList>
    </citation>
    <scope>NUCLEOTIDE SEQUENCE</scope>
</reference>
<evidence type="ECO:0000256" key="1">
    <source>
        <dbReference type="ARBA" id="ARBA00007409"/>
    </source>
</evidence>
<dbReference type="EMBL" id="CAJNOQ010016331">
    <property type="protein sequence ID" value="CAF1378863.1"/>
    <property type="molecule type" value="Genomic_DNA"/>
</dbReference>
<dbReference type="Gene3D" id="1.20.1050.10">
    <property type="match status" value="1"/>
</dbReference>
<dbReference type="PANTHER" id="PTHR44051:SF9">
    <property type="entry name" value="GLUTATHIONE S-TRANSFERASE 1"/>
    <property type="match status" value="1"/>
</dbReference>
<comment type="caution">
    <text evidence="7">The sequence shown here is derived from an EMBL/GenBank/DDBJ whole genome shotgun (WGS) entry which is preliminary data.</text>
</comment>
<dbReference type="InterPro" id="IPR040079">
    <property type="entry name" value="Glutathione_S-Trfase"/>
</dbReference>
<organism evidence="7 9">
    <name type="scientific">Didymodactylos carnosus</name>
    <dbReference type="NCBI Taxonomy" id="1234261"/>
    <lineage>
        <taxon>Eukaryota</taxon>
        <taxon>Metazoa</taxon>
        <taxon>Spiralia</taxon>
        <taxon>Gnathifera</taxon>
        <taxon>Rotifera</taxon>
        <taxon>Eurotatoria</taxon>
        <taxon>Bdelloidea</taxon>
        <taxon>Philodinida</taxon>
        <taxon>Philodinidae</taxon>
        <taxon>Didymodactylos</taxon>
    </lineage>
</organism>
<evidence type="ECO:0000313" key="7">
    <source>
        <dbReference type="EMBL" id="CAF1378863.1"/>
    </source>
</evidence>
<dbReference type="PROSITE" id="PS50404">
    <property type="entry name" value="GST_NTER"/>
    <property type="match status" value="1"/>
</dbReference>
<dbReference type="GO" id="GO:0004364">
    <property type="term" value="F:glutathione transferase activity"/>
    <property type="evidence" value="ECO:0007669"/>
    <property type="project" value="UniProtKB-EC"/>
</dbReference>
<dbReference type="EMBL" id="CAJOBC010080224">
    <property type="protein sequence ID" value="CAF4271980.1"/>
    <property type="molecule type" value="Genomic_DNA"/>
</dbReference>
<evidence type="ECO:0000256" key="3">
    <source>
        <dbReference type="ARBA" id="ARBA00022679"/>
    </source>
</evidence>
<dbReference type="Pfam" id="PF13410">
    <property type="entry name" value="GST_C_2"/>
    <property type="match status" value="1"/>
</dbReference>
<dbReference type="GO" id="GO:0004601">
    <property type="term" value="F:peroxidase activity"/>
    <property type="evidence" value="ECO:0007669"/>
    <property type="project" value="UniProtKB-ARBA"/>
</dbReference>
<evidence type="ECO:0000259" key="5">
    <source>
        <dbReference type="PROSITE" id="PS50404"/>
    </source>
</evidence>
<dbReference type="InterPro" id="IPR036282">
    <property type="entry name" value="Glutathione-S-Trfase_C_sf"/>
</dbReference>